<dbReference type="EMBL" id="CP144748">
    <property type="protein sequence ID" value="WVZ71817.1"/>
    <property type="molecule type" value="Genomic_DNA"/>
</dbReference>
<dbReference type="AlphaFoldDB" id="A0AAQ3WRY3"/>
<sequence length="293" mass="31393">MATTSMVSIMVQRRALRLVRIWYLCPSVRAVPSAPSAHHPRRRWPRTPLARRQSPSRRQDEKEPVGVTARRWPRQRAPPGRGAAAARRPAVGLRMLGCSPLAHHLMFLGNDSRKQRHMNEHEPYLATATTESASENAAAAALAHVTGARKPTTPAHNASTVIPIEDLAHRASGCGLAVAGVCHTIRPSAPSLHHPRDGRCGLAVRCEDGRLGRSGQRREARGEEEDTGGAGRGRIGTRSRPSGRGRTGDGGSGARGRRADVQLSKGAHTWAPAWAIVASTSSSGLNESGFGCF</sequence>
<gene>
    <name evidence="2" type="ORF">U9M48_020352</name>
</gene>
<name>A0AAQ3WRY3_PASNO</name>
<keyword evidence="3" id="KW-1185">Reference proteome</keyword>
<organism evidence="2 3">
    <name type="scientific">Paspalum notatum var. saurae</name>
    <dbReference type="NCBI Taxonomy" id="547442"/>
    <lineage>
        <taxon>Eukaryota</taxon>
        <taxon>Viridiplantae</taxon>
        <taxon>Streptophyta</taxon>
        <taxon>Embryophyta</taxon>
        <taxon>Tracheophyta</taxon>
        <taxon>Spermatophyta</taxon>
        <taxon>Magnoliopsida</taxon>
        <taxon>Liliopsida</taxon>
        <taxon>Poales</taxon>
        <taxon>Poaceae</taxon>
        <taxon>PACMAD clade</taxon>
        <taxon>Panicoideae</taxon>
        <taxon>Andropogonodae</taxon>
        <taxon>Paspaleae</taxon>
        <taxon>Paspalinae</taxon>
        <taxon>Paspalum</taxon>
    </lineage>
</organism>
<reference evidence="2 3" key="1">
    <citation type="submission" date="2024-02" db="EMBL/GenBank/DDBJ databases">
        <title>High-quality chromosome-scale genome assembly of Pensacola bahiagrass (Paspalum notatum Flugge var. saurae).</title>
        <authorList>
            <person name="Vega J.M."/>
            <person name="Podio M."/>
            <person name="Orjuela J."/>
            <person name="Siena L.A."/>
            <person name="Pessino S.C."/>
            <person name="Combes M.C."/>
            <person name="Mariac C."/>
            <person name="Albertini E."/>
            <person name="Pupilli F."/>
            <person name="Ortiz J.P.A."/>
            <person name="Leblanc O."/>
        </authorList>
    </citation>
    <scope>NUCLEOTIDE SEQUENCE [LARGE SCALE GENOMIC DNA]</scope>
    <source>
        <strain evidence="2">R1</strain>
        <tissue evidence="2">Leaf</tissue>
    </source>
</reference>
<dbReference type="Proteomes" id="UP001341281">
    <property type="component" value="Chromosome 04"/>
</dbReference>
<proteinExistence type="predicted"/>
<feature type="compositionally biased region" description="Basic and acidic residues" evidence="1">
    <location>
        <begin position="211"/>
        <end position="221"/>
    </location>
</feature>
<accession>A0AAQ3WRY3</accession>
<protein>
    <submittedName>
        <fullName evidence="2">Uncharacterized protein</fullName>
    </submittedName>
</protein>
<evidence type="ECO:0000256" key="1">
    <source>
        <dbReference type="SAM" id="MobiDB-lite"/>
    </source>
</evidence>
<evidence type="ECO:0000313" key="2">
    <source>
        <dbReference type="EMBL" id="WVZ71817.1"/>
    </source>
</evidence>
<feature type="region of interest" description="Disordered" evidence="1">
    <location>
        <begin position="31"/>
        <end position="86"/>
    </location>
</feature>
<evidence type="ECO:0000313" key="3">
    <source>
        <dbReference type="Proteomes" id="UP001341281"/>
    </source>
</evidence>
<feature type="region of interest" description="Disordered" evidence="1">
    <location>
        <begin position="211"/>
        <end position="259"/>
    </location>
</feature>
<feature type="compositionally biased region" description="Low complexity" evidence="1">
    <location>
        <begin position="75"/>
        <end position="86"/>
    </location>
</feature>